<protein>
    <submittedName>
        <fullName evidence="1">Uncharacterized protein</fullName>
    </submittedName>
</protein>
<proteinExistence type="predicted"/>
<name>A0A6L2P7Q7_TANCI</name>
<comment type="caution">
    <text evidence="1">The sequence shown here is derived from an EMBL/GenBank/DDBJ whole genome shotgun (WGS) entry which is preliminary data.</text>
</comment>
<evidence type="ECO:0000313" key="1">
    <source>
        <dbReference type="EMBL" id="GEU93619.1"/>
    </source>
</evidence>
<dbReference type="AlphaFoldDB" id="A0A6L2P7Q7"/>
<organism evidence="1">
    <name type="scientific">Tanacetum cinerariifolium</name>
    <name type="common">Dalmatian daisy</name>
    <name type="synonym">Chrysanthemum cinerariifolium</name>
    <dbReference type="NCBI Taxonomy" id="118510"/>
    <lineage>
        <taxon>Eukaryota</taxon>
        <taxon>Viridiplantae</taxon>
        <taxon>Streptophyta</taxon>
        <taxon>Embryophyta</taxon>
        <taxon>Tracheophyta</taxon>
        <taxon>Spermatophyta</taxon>
        <taxon>Magnoliopsida</taxon>
        <taxon>eudicotyledons</taxon>
        <taxon>Gunneridae</taxon>
        <taxon>Pentapetalae</taxon>
        <taxon>asterids</taxon>
        <taxon>campanulids</taxon>
        <taxon>Asterales</taxon>
        <taxon>Asteraceae</taxon>
        <taxon>Asteroideae</taxon>
        <taxon>Anthemideae</taxon>
        <taxon>Anthemidinae</taxon>
        <taxon>Tanacetum</taxon>
    </lineage>
</organism>
<accession>A0A6L2P7Q7</accession>
<dbReference type="EMBL" id="BKCJ010010894">
    <property type="protein sequence ID" value="GEU93619.1"/>
    <property type="molecule type" value="Genomic_DNA"/>
</dbReference>
<reference evidence="1" key="1">
    <citation type="journal article" date="2019" name="Sci. Rep.">
        <title>Draft genome of Tanacetum cinerariifolium, the natural source of mosquito coil.</title>
        <authorList>
            <person name="Yamashiro T."/>
            <person name="Shiraishi A."/>
            <person name="Satake H."/>
            <person name="Nakayama K."/>
        </authorList>
    </citation>
    <scope>NUCLEOTIDE SEQUENCE</scope>
</reference>
<sequence length="550" mass="61805">MLKVAKISEERYKSLIISSWEVNTVDSAGKSLSGTTVQPVTHESSLTPQVIDTQPAEETVDTADATQSIDAFVLVEDQGNQPQIADATRLTTDTKLRKKRISASFKPKTLKVVRESSLTPQVTVTQTAEETMATDDATQSIDASVLVEDQRNNLRSLMPQRAANGNPSSSYKLTMKRVPKVHEPIVEKAEHVAKEEDHDMGTDSGIVSMGDVRLEDMYVDDEESPFDTKSKIKVVKRMQPPNTDDEDQITFLGPIDMDTDPSIVQEDADLEKVDSDLASMPKDDIESVANFDTDDNIDIGKRKEMKEVRDKLKYCTMRIDQNCSRTKELVDMIRDMVHFLNSASVFRKANTEGEKWEKANPNPDTIDPTQREQQLKDDEMENHRLKALPNEELEAHAAQLAAYEAKRAKILKEYNHCITHRADPLPISKSSYIINNTSKEATMRITRNNDPLNLITQAGKLGIPPPLELTISMLFVAEKNRKRSSKIIKEVFVKEDIVVDGMHRNLVPPPGVEGFRGLVISEPELGIFFYNGNFNLVFQREEEFKLATTA</sequence>
<gene>
    <name evidence="1" type="ORF">Tci_065597</name>
</gene>